<keyword evidence="2" id="KW-1185">Reference proteome</keyword>
<gene>
    <name evidence="1" type="ORF">X975_12445</name>
</gene>
<protein>
    <submittedName>
        <fullName evidence="1">Transformation/transcription domain-associated protein</fullName>
    </submittedName>
</protein>
<dbReference type="Pfam" id="PF20206">
    <property type="entry name" value="Tra1_ring"/>
    <property type="match status" value="1"/>
</dbReference>
<organism evidence="1 2">
    <name type="scientific">Stegodyphus mimosarum</name>
    <name type="common">African social velvet spider</name>
    <dbReference type="NCBI Taxonomy" id="407821"/>
    <lineage>
        <taxon>Eukaryota</taxon>
        <taxon>Metazoa</taxon>
        <taxon>Ecdysozoa</taxon>
        <taxon>Arthropoda</taxon>
        <taxon>Chelicerata</taxon>
        <taxon>Arachnida</taxon>
        <taxon>Araneae</taxon>
        <taxon>Araneomorphae</taxon>
        <taxon>Entelegynae</taxon>
        <taxon>Eresoidea</taxon>
        <taxon>Eresidae</taxon>
        <taxon>Stegodyphus</taxon>
    </lineage>
</organism>
<dbReference type="Proteomes" id="UP000054359">
    <property type="component" value="Unassembled WGS sequence"/>
</dbReference>
<feature type="non-terminal residue" evidence="1">
    <location>
        <position position="94"/>
    </location>
</feature>
<dbReference type="EMBL" id="KK117154">
    <property type="protein sequence ID" value="KFM69693.1"/>
    <property type="molecule type" value="Genomic_DNA"/>
</dbReference>
<evidence type="ECO:0000313" key="2">
    <source>
        <dbReference type="Proteomes" id="UP000054359"/>
    </source>
</evidence>
<dbReference type="AlphaFoldDB" id="A0A087TX54"/>
<name>A0A087TX54_STEMI</name>
<accession>A0A087TX54</accession>
<dbReference type="OrthoDB" id="5570127at2759"/>
<dbReference type="STRING" id="407821.A0A087TX54"/>
<proteinExistence type="predicted"/>
<evidence type="ECO:0000313" key="1">
    <source>
        <dbReference type="EMBL" id="KFM69693.1"/>
    </source>
</evidence>
<sequence>MAFFKFVDMFPNIQPELKAKIFQFIIIPSFSVAFQRGEGEKLVCSSSTTKQDSIVTVFIEKIIDSESSAKSSDEMRILLLQFSSLLTEHVPSHI</sequence>
<reference evidence="1 2" key="1">
    <citation type="submission" date="2013-11" db="EMBL/GenBank/DDBJ databases">
        <title>Genome sequencing of Stegodyphus mimosarum.</title>
        <authorList>
            <person name="Bechsgaard J."/>
        </authorList>
    </citation>
    <scope>NUCLEOTIDE SEQUENCE [LARGE SCALE GENOMIC DNA]</scope>
</reference>
<dbReference type="InterPro" id="IPR046805">
    <property type="entry name" value="Tra1_ring"/>
</dbReference>